<dbReference type="AlphaFoldDB" id="A0A2U1CFH0"/>
<protein>
    <submittedName>
        <fullName evidence="1">Uncharacterized protein</fullName>
    </submittedName>
</protein>
<comment type="caution">
    <text evidence="1">The sequence shown here is derived from an EMBL/GenBank/DDBJ whole genome shotgun (WGS) entry which is preliminary data.</text>
</comment>
<dbReference type="Proteomes" id="UP000245778">
    <property type="component" value="Unassembled WGS sequence"/>
</dbReference>
<evidence type="ECO:0000313" key="1">
    <source>
        <dbReference type="EMBL" id="PVY59662.1"/>
    </source>
</evidence>
<organism evidence="1 2">
    <name type="scientific">Intestinimonas butyriciproducens</name>
    <dbReference type="NCBI Taxonomy" id="1297617"/>
    <lineage>
        <taxon>Bacteria</taxon>
        <taxon>Bacillati</taxon>
        <taxon>Bacillota</taxon>
        <taxon>Clostridia</taxon>
        <taxon>Eubacteriales</taxon>
        <taxon>Intestinimonas</taxon>
    </lineage>
</organism>
<sequence length="62" mass="6709">MSSHLQIIAELEALTETQARIISALATRLAELGDVETGRDEIAEADKAYRALIGCDELPDIP</sequence>
<dbReference type="RefSeq" id="WP_116721423.1">
    <property type="nucleotide sequence ID" value="NZ_CP011524.1"/>
</dbReference>
<evidence type="ECO:0000313" key="2">
    <source>
        <dbReference type="Proteomes" id="UP000245778"/>
    </source>
</evidence>
<name>A0A2U1CFH0_9FIRM</name>
<proteinExistence type="predicted"/>
<reference evidence="1 2" key="1">
    <citation type="submission" date="2018-04" db="EMBL/GenBank/DDBJ databases">
        <title>Genomic Encyclopedia of Type Strains, Phase IV (KMG-IV): sequencing the most valuable type-strain genomes for metagenomic binning, comparative biology and taxonomic classification.</title>
        <authorList>
            <person name="Goeker M."/>
        </authorList>
    </citation>
    <scope>NUCLEOTIDE SEQUENCE [LARGE SCALE GENOMIC DNA]</scope>
    <source>
        <strain evidence="1 2">DSM 26588</strain>
    </source>
</reference>
<dbReference type="OrthoDB" id="9909003at2"/>
<dbReference type="EMBL" id="QEKK01000001">
    <property type="protein sequence ID" value="PVY59662.1"/>
    <property type="molecule type" value="Genomic_DNA"/>
</dbReference>
<accession>A0A2U1CFH0</accession>
<dbReference type="GeneID" id="93228089"/>
<gene>
    <name evidence="1" type="ORF">C7373_101176</name>
</gene>